<dbReference type="HAMAP" id="MF_00295">
    <property type="entry name" value="MetA_acyltransf"/>
    <property type="match status" value="1"/>
</dbReference>
<dbReference type="PANTHER" id="PTHR20919:SF0">
    <property type="entry name" value="HOMOSERINE O-SUCCINYLTRANSFERASE"/>
    <property type="match status" value="1"/>
</dbReference>
<dbReference type="HOGENOM" id="CLU_057851_0_1_12"/>
<evidence type="ECO:0000256" key="1">
    <source>
        <dbReference type="ARBA" id="ARBA00004496"/>
    </source>
</evidence>
<feature type="site" description="Important for acyl-CoA specificity" evidence="6">
    <location>
        <position position="111"/>
    </location>
</feature>
<comment type="catalytic activity">
    <reaction evidence="6">
        <text>L-homoserine + acetyl-CoA = O-acetyl-L-homoserine + CoA</text>
        <dbReference type="Rhea" id="RHEA:13701"/>
        <dbReference type="ChEBI" id="CHEBI:57287"/>
        <dbReference type="ChEBI" id="CHEBI:57288"/>
        <dbReference type="ChEBI" id="CHEBI:57476"/>
        <dbReference type="ChEBI" id="CHEBI:57716"/>
        <dbReference type="EC" id="2.3.1.31"/>
    </reaction>
</comment>
<sequence>MPIKIPAALPAYETLKQENVFVMTEARAEHQDIRPLQIAIVNLMPTTIDTEIQLLRLLGNTPIQVDVTLLRMGSHESRNAPPGHLERFYVTFEQVMHNRYDGLIITGAPVETLPFEEVDYWDELVSVIDYSHDHVWSTLHICWGAQAGLYRRYGIEKQQLPEKLFGIFPHKVHNPRNMLFRGFDDEFLAPQSRHTESIQETIRKHPALSVESESDDAGIFIVTAREGREIYVTGHLEYDPLTLDKEYRRDVAKGLPIRVPRNYYPDDDPARPPVVRWRAHAHLFFSNWINYVYQETPYDLATLE</sequence>
<dbReference type="GO" id="GO:0005737">
    <property type="term" value="C:cytoplasm"/>
    <property type="evidence" value="ECO:0007669"/>
    <property type="project" value="UniProtKB-SubCell"/>
</dbReference>
<feature type="site" description="Important for substrate specificity" evidence="6">
    <location>
        <position position="192"/>
    </location>
</feature>
<feature type="binding site" evidence="6">
    <location>
        <position position="249"/>
    </location>
    <ligand>
        <name>substrate</name>
    </ligand>
</feature>
<dbReference type="STRING" id="744872.Spica_1476"/>
<proteinExistence type="inferred from homology"/>
<dbReference type="PIRSF" id="PIRSF000450">
    <property type="entry name" value="H_ser_succinyltr"/>
    <property type="match status" value="1"/>
</dbReference>
<reference evidence="9" key="1">
    <citation type="journal article" date="2013" name="Stand. Genomic Sci.">
        <title>Genome sequence of the thermophilic fresh-water bacterium Spirochaeta caldaria type strain (H1(T)), reclassification of Spirochaeta caldaria, Spirochaeta stenostrepta, and Spirochaeta zuelzerae in the genus Treponema as Treponema caldaria comb. nov., Treponema stenostrepta comb. nov., and Treponema zuelzerae comb. nov., and emendation of the genus Treponema.</title>
        <authorList>
            <person name="Abt B."/>
            <person name="Goker M."/>
            <person name="Scheuner C."/>
            <person name="Han C."/>
            <person name="Lu M."/>
            <person name="Misra M."/>
            <person name="Lapidus A."/>
            <person name="Nolan M."/>
            <person name="Lucas S."/>
            <person name="Hammon N."/>
            <person name="Deshpande S."/>
            <person name="Cheng J.F."/>
            <person name="Tapia R."/>
            <person name="Goodwin L.A."/>
            <person name="Pitluck S."/>
            <person name="Liolios K."/>
            <person name="Pagani I."/>
            <person name="Ivanova N."/>
            <person name="Mavromatis K."/>
            <person name="Mikhailova N."/>
            <person name="Huntemann M."/>
            <person name="Pati A."/>
            <person name="Chen A."/>
            <person name="Palaniappan K."/>
            <person name="Land M."/>
            <person name="Hauser L."/>
            <person name="Jeffries C.D."/>
            <person name="Rohde M."/>
            <person name="Spring S."/>
            <person name="Gronow S."/>
            <person name="Detter J.C."/>
            <person name="Bristow J."/>
            <person name="Eisen J.A."/>
            <person name="Markowitz V."/>
            <person name="Hugenholtz P."/>
            <person name="Kyrpides N.C."/>
            <person name="Woyke T."/>
            <person name="Klenk H.P."/>
        </authorList>
    </citation>
    <scope>NUCLEOTIDE SEQUENCE</scope>
    <source>
        <strain evidence="9">ATCC 51460 / DSM 7334 / H1</strain>
    </source>
</reference>
<name>F8EXN9_GRAC1</name>
<evidence type="ECO:0000313" key="9">
    <source>
        <dbReference type="Proteomes" id="UP000000503"/>
    </source>
</evidence>
<keyword evidence="4 6" id="KW-0808">Transferase</keyword>
<feature type="active site" description="Proton acceptor" evidence="6">
    <location>
        <position position="235"/>
    </location>
</feature>
<dbReference type="Gene3D" id="3.40.50.880">
    <property type="match status" value="1"/>
</dbReference>
<dbReference type="KEGG" id="scd:Spica_1476"/>
<comment type="pathway">
    <text evidence="6">Amino-acid biosynthesis; L-methionine biosynthesis via de novo pathway; O-acetyl-L-homoserine from L-homoserine: step 1/1.</text>
</comment>
<feature type="active site" evidence="6">
    <location>
        <position position="237"/>
    </location>
</feature>
<dbReference type="UniPathway" id="UPA00051">
    <property type="reaction ID" value="UER00074"/>
</dbReference>
<dbReference type="EMBL" id="CP002868">
    <property type="protein sequence ID" value="AEJ19620.1"/>
    <property type="molecule type" value="Genomic_DNA"/>
</dbReference>
<keyword evidence="6" id="KW-0486">Methionine biosynthesis</keyword>
<evidence type="ECO:0000256" key="2">
    <source>
        <dbReference type="ARBA" id="ARBA00022490"/>
    </source>
</evidence>
<dbReference type="CDD" id="cd03131">
    <property type="entry name" value="GATase1_HTS"/>
    <property type="match status" value="1"/>
</dbReference>
<evidence type="ECO:0000256" key="6">
    <source>
        <dbReference type="HAMAP-Rule" id="MF_00295"/>
    </source>
</evidence>
<organism evidence="8 9">
    <name type="scientific">Gracilinema caldarium (strain ATCC 51460 / DSM 7334 / H1)</name>
    <name type="common">Treponema caldarium</name>
    <dbReference type="NCBI Taxonomy" id="744872"/>
    <lineage>
        <taxon>Bacteria</taxon>
        <taxon>Pseudomonadati</taxon>
        <taxon>Spirochaetota</taxon>
        <taxon>Spirochaetia</taxon>
        <taxon>Spirochaetales</taxon>
        <taxon>Breznakiellaceae</taxon>
        <taxon>Gracilinema</taxon>
    </lineage>
</organism>
<dbReference type="Proteomes" id="UP000000503">
    <property type="component" value="Chromosome"/>
</dbReference>
<dbReference type="EC" id="2.3.1.31" evidence="6"/>
<evidence type="ECO:0000313" key="8">
    <source>
        <dbReference type="EMBL" id="AEJ19620.1"/>
    </source>
</evidence>
<evidence type="ECO:0000256" key="4">
    <source>
        <dbReference type="ARBA" id="ARBA00022679"/>
    </source>
</evidence>
<feature type="binding site" evidence="6">
    <location>
        <position position="163"/>
    </location>
    <ligand>
        <name>substrate</name>
    </ligand>
</feature>
<comment type="subcellular location">
    <subcellularLocation>
        <location evidence="1 6">Cytoplasm</location>
    </subcellularLocation>
</comment>
<dbReference type="PANTHER" id="PTHR20919">
    <property type="entry name" value="HOMOSERINE O-SUCCINYLTRANSFERASE"/>
    <property type="match status" value="1"/>
</dbReference>
<keyword evidence="9" id="KW-1185">Reference proteome</keyword>
<keyword evidence="5 6" id="KW-0012">Acyltransferase</keyword>
<keyword evidence="3 6" id="KW-0028">Amino-acid biosynthesis</keyword>
<dbReference type="GO" id="GO:0004414">
    <property type="term" value="F:homoserine O-acetyltransferase activity"/>
    <property type="evidence" value="ECO:0007669"/>
    <property type="project" value="UniProtKB-EC"/>
</dbReference>
<dbReference type="InterPro" id="IPR029062">
    <property type="entry name" value="Class_I_gatase-like"/>
</dbReference>
<keyword evidence="2 6" id="KW-0963">Cytoplasm</keyword>
<evidence type="ECO:0000256" key="5">
    <source>
        <dbReference type="ARBA" id="ARBA00023315"/>
    </source>
</evidence>
<evidence type="ECO:0000256" key="3">
    <source>
        <dbReference type="ARBA" id="ARBA00022605"/>
    </source>
</evidence>
<dbReference type="FunFam" id="3.40.50.880:FF:000004">
    <property type="entry name" value="Homoserine O-succinyltransferase"/>
    <property type="match status" value="1"/>
</dbReference>
<dbReference type="InterPro" id="IPR033752">
    <property type="entry name" value="MetA_family"/>
</dbReference>
<comment type="function">
    <text evidence="6">Transfers an acetyl group from acetyl-CoA to L-homoserine, forming acetyl-L-homoserine.</text>
</comment>
<dbReference type="AlphaFoldDB" id="F8EXN9"/>
<dbReference type="RefSeq" id="WP_013968929.1">
    <property type="nucleotide sequence ID" value="NC_015732.1"/>
</dbReference>
<dbReference type="Pfam" id="PF04204">
    <property type="entry name" value="HTS"/>
    <property type="match status" value="1"/>
</dbReference>
<dbReference type="InterPro" id="IPR005697">
    <property type="entry name" value="HST_MetA"/>
</dbReference>
<feature type="binding site" evidence="6">
    <location>
        <position position="192"/>
    </location>
    <ligand>
        <name>substrate</name>
    </ligand>
</feature>
<evidence type="ECO:0000256" key="7">
    <source>
        <dbReference type="PIRSR" id="PIRSR000450-1"/>
    </source>
</evidence>
<gene>
    <name evidence="6" type="primary">metAA</name>
    <name evidence="8" type="ordered locus">Spica_1476</name>
</gene>
<feature type="active site" description="Acyl-thioester intermediate" evidence="6 7">
    <location>
        <position position="142"/>
    </location>
</feature>
<dbReference type="OrthoDB" id="9772423at2"/>
<accession>F8EXN9</accession>
<dbReference type="SUPFAM" id="SSF52317">
    <property type="entry name" value="Class I glutamine amidotransferase-like"/>
    <property type="match status" value="1"/>
</dbReference>
<dbReference type="NCBIfam" id="TIGR01001">
    <property type="entry name" value="metA"/>
    <property type="match status" value="1"/>
</dbReference>
<comment type="caution">
    <text evidence="6">Lacks conserved residue(s) required for the propagation of feature annotation.</text>
</comment>
<comment type="similarity">
    <text evidence="6">Belongs to the MetA family.</text>
</comment>
<dbReference type="eggNOG" id="COG1897">
    <property type="taxonomic scope" value="Bacteria"/>
</dbReference>
<protein>
    <recommendedName>
        <fullName evidence="6">Homoserine O-acetyltransferase</fullName>
        <shortName evidence="6">HAT</shortName>
        <ecNumber evidence="6">2.3.1.31</ecNumber>
    </recommendedName>
    <alternativeName>
        <fullName evidence="6">Homoserine transacetylase</fullName>
        <shortName evidence="6">HTA</shortName>
    </alternativeName>
</protein>
<dbReference type="GO" id="GO:0008899">
    <property type="term" value="F:homoserine O-succinyltransferase activity"/>
    <property type="evidence" value="ECO:0007669"/>
    <property type="project" value="UniProtKB-UniRule"/>
</dbReference>
<dbReference type="GO" id="GO:0019281">
    <property type="term" value="P:L-methionine biosynthetic process from homoserine via O-succinyl-L-homoserine and cystathionine"/>
    <property type="evidence" value="ECO:0007669"/>
    <property type="project" value="InterPro"/>
</dbReference>